<accession>A0A9P1NXT8</accession>
<keyword evidence="1" id="KW-0472">Membrane</keyword>
<dbReference type="RefSeq" id="WP_008056869.1">
    <property type="nucleotide sequence ID" value="NZ_FO818640.1"/>
</dbReference>
<gene>
    <name evidence="3" type="ORF">ARTHRO_10731</name>
</gene>
<dbReference type="Gene3D" id="3.90.550.10">
    <property type="entry name" value="Spore Coat Polysaccharide Biosynthesis Protein SpsA, Chain A"/>
    <property type="match status" value="1"/>
</dbReference>
<protein>
    <recommendedName>
        <fullName evidence="2">Nucleotide-diphospho-sugar transferase domain-containing protein</fullName>
    </recommendedName>
</protein>
<dbReference type="Proteomes" id="UP000032946">
    <property type="component" value="Chromosome"/>
</dbReference>
<feature type="transmembrane region" description="Helical" evidence="1">
    <location>
        <begin position="248"/>
        <end position="266"/>
    </location>
</feature>
<reference evidence="3 4" key="1">
    <citation type="submission" date="2014-02" db="EMBL/GenBank/DDBJ databases">
        <authorList>
            <person name="Genoscope - CEA"/>
        </authorList>
    </citation>
    <scope>NUCLEOTIDE SEQUENCE [LARGE SCALE GENOMIC DNA]</scope>
    <source>
        <strain evidence="3 4">PCC 8005</strain>
    </source>
</reference>
<dbReference type="AlphaFoldDB" id="A0A9P1NXT8"/>
<dbReference type="EMBL" id="FO818640">
    <property type="protein sequence ID" value="CDM93058.1"/>
    <property type="molecule type" value="Genomic_DNA"/>
</dbReference>
<evidence type="ECO:0000313" key="4">
    <source>
        <dbReference type="Proteomes" id="UP000032946"/>
    </source>
</evidence>
<keyword evidence="1" id="KW-1133">Transmembrane helix</keyword>
<feature type="domain" description="Nucleotide-diphospho-sugar transferase" evidence="2">
    <location>
        <begin position="76"/>
        <end position="185"/>
    </location>
</feature>
<keyword evidence="4" id="KW-1185">Reference proteome</keyword>
<dbReference type="InterPro" id="IPR029044">
    <property type="entry name" value="Nucleotide-diphossugar_trans"/>
</dbReference>
<keyword evidence="1" id="KW-0812">Transmembrane</keyword>
<dbReference type="Pfam" id="PF03407">
    <property type="entry name" value="Nucleotid_trans"/>
    <property type="match status" value="1"/>
</dbReference>
<proteinExistence type="predicted"/>
<evidence type="ECO:0000256" key="1">
    <source>
        <dbReference type="SAM" id="Phobius"/>
    </source>
</evidence>
<evidence type="ECO:0000259" key="2">
    <source>
        <dbReference type="Pfam" id="PF03407"/>
    </source>
</evidence>
<sequence>MSPGVVYIASGQKYIAEASQSAATLHEKMPHIPITLIASENTSNQHFEQVIIMENSQYSLLDKVQYMIKSPYDYTLFLDTDTYICEPFYELFELLEKFDIATSHEQTRISYQVDGVPDSFPEMNTGVILFKKSPQLEKVFQDWLNFYQRDLQKTRKPKHDQPAFREALYQNSEYLKIATLPPEYNCRTEKAVFIQGTVKIIHMHPKPERMELGKLAKYINTNKEIRVFIPGLGLINTRRWQLRFYTRYFTLILPMYFPRLLGWLSYRFKKAKLKSD</sequence>
<name>A0A9P1NXT8_9CYAN</name>
<dbReference type="InterPro" id="IPR005069">
    <property type="entry name" value="Nucl-diP-sugar_transferase"/>
</dbReference>
<dbReference type="SUPFAM" id="SSF53448">
    <property type="entry name" value="Nucleotide-diphospho-sugar transferases"/>
    <property type="match status" value="1"/>
</dbReference>
<organism evidence="3 4">
    <name type="scientific">Limnospira indica PCC 8005</name>
    <dbReference type="NCBI Taxonomy" id="376219"/>
    <lineage>
        <taxon>Bacteria</taxon>
        <taxon>Bacillati</taxon>
        <taxon>Cyanobacteriota</taxon>
        <taxon>Cyanophyceae</taxon>
        <taxon>Oscillatoriophycideae</taxon>
        <taxon>Oscillatoriales</taxon>
        <taxon>Sirenicapillariaceae</taxon>
        <taxon>Limnospira</taxon>
    </lineage>
</organism>
<evidence type="ECO:0000313" key="3">
    <source>
        <dbReference type="EMBL" id="CDM93058.1"/>
    </source>
</evidence>